<protein>
    <recommendedName>
        <fullName evidence="4">DUF5057 domain-containing protein</fullName>
    </recommendedName>
</protein>
<dbReference type="PROSITE" id="PS51257">
    <property type="entry name" value="PROKAR_LIPOPROTEIN"/>
    <property type="match status" value="1"/>
</dbReference>
<organism evidence="2 3">
    <name type="scientific">Anaerocolumna chitinilytica</name>
    <dbReference type="NCBI Taxonomy" id="1727145"/>
    <lineage>
        <taxon>Bacteria</taxon>
        <taxon>Bacillati</taxon>
        <taxon>Bacillota</taxon>
        <taxon>Clostridia</taxon>
        <taxon>Lachnospirales</taxon>
        <taxon>Lachnospiraceae</taxon>
        <taxon>Anaerocolumna</taxon>
    </lineage>
</organism>
<reference evidence="2 3" key="1">
    <citation type="submission" date="2020-08" db="EMBL/GenBank/DDBJ databases">
        <title>Draft genome sequencing of an Anaerocolumna strain isolated from anoxic soil subjected to BSD treatment.</title>
        <authorList>
            <person name="Uek A."/>
            <person name="Tonouchi A."/>
        </authorList>
    </citation>
    <scope>NUCLEOTIDE SEQUENCE [LARGE SCALE GENOMIC DNA]</scope>
    <source>
        <strain evidence="2 3">CTTW</strain>
    </source>
</reference>
<feature type="transmembrane region" description="Helical" evidence="1">
    <location>
        <begin position="12"/>
        <end position="33"/>
    </location>
</feature>
<reference evidence="2 3" key="2">
    <citation type="submission" date="2020-08" db="EMBL/GenBank/DDBJ databases">
        <authorList>
            <person name="Ueki A."/>
            <person name="Tonouchi A."/>
        </authorList>
    </citation>
    <scope>NUCLEOTIDE SEQUENCE [LARGE SCALE GENOMIC DNA]</scope>
    <source>
        <strain evidence="2 3">CTTW</strain>
    </source>
</reference>
<keyword evidence="3" id="KW-1185">Reference proteome</keyword>
<sequence length="1345" mass="151728">MKEKFGRKNKPRWIAVFVFLVIGCLFVGIYGLVSAETSNAGRTITPPMKDGVSELGTAANPLFILEIVPNKSFSEIGYLIPGCEPVDMEKLTLDDLAYTYNSRGLSVCTFPTEQKYDFEIDKAELDSGSGKWKDPNNIRGYFQKVTDGSGNIKQVRNGTEYTYTYVGAGLGQYKWVPDNSDYNTITDDTADKVWTTRKLYSRIKMVYTHKNTFLKEAIKVPTNRLSDYHSVVITVDPSDLANSANLELINRADIIYINGKSHDSGLVSIWNKFNKDGLTLSNPPSNFQGANDLTWEAVMAIFNRMVSKNRAALIMDLTSVYLGGDSDNNAHKLCIMLLQMGPANFNRLFVSTNKIKTTTFNGRVTGYYVGKSGNESIVWGQKTFPDNGEGTKYGDLVFKNPHITSSNITAGEGVYTYNGDMSLLENLEQQNIYETDSTRTVVKDAFDFYEYYDRYEKAGANPNAPRRTSLSPVDAIYFILHQKFDWADKTVLNILEIEPYDSFIYGSTGWEARYRKFFPYFMGTASDIHVTTMTTYDYIGKIEDINAKYDMVLIGLNTAYKDITKYNDDNLKGKIYLSIGDRVTTDNSVRYSGNDLTNRKLTQLKNFMLSGRPVVLASGFYTDTTRAKVAPTVDKATYMYDLADVIKQPNVTVNTEPEQADYRAKFIDKIFYEDNFNSYVLERKISDSSCSLEFADKSDNNMYPVTYSYTTNSSGSISSVKYNGSSTLKYRFRIKGTADAYAVKLFIDNNGDGQYNGSLDTPTSAKSEVISGLTVKDDTNTSINVNSLKPNTWYTLTRHLDATYQGIIPWKLEVNSIANPSIRTSEINYTVIKQISEASKVQINVLQVVIDAGTGSPSSNFNMQTNTTFQKFLSSVPEYKVSITYMDNATFLSKYNKYKGQSVVSGKYDVLDNYDMLILGFRDTCSYTNNPYANQDILDFINQGKSVIFSHDVIWDKDAGQERLYNDVLRKVMSQDRYHFTTGVSDNLQPIYYDDTNNQLKKNLIKMYDSANLTSGNDKYWKFFTDNSNKLYWRYGSGYNYDRKDDTSNKKWNELSFMETTRVSVANRGQITQYPFTIGDTIRISTTHTQYYQLDLEQSDMVVWYNLSDNSSRLNGGSNNGFYSSRENDSRNSYYIYNKGNITYTGLGHTVNLTDDEMKLFINTMISSYRAGTAKAKIIITNQDVYTGDSNQQYLFINADSDTITTTDPTQVKTITFKLEDESVVSTSDRDYYASYYAVVPDPADSSKTIRVQLNPQGNSTSTEVLPTKNIDTGGACTIVPGKGTKLNSDNEFSIDVPLKYFNGAGKLLIEMELTSVGINEDGNTIEQKSTTQVNLITKPFFDLD</sequence>
<keyword evidence="1" id="KW-0812">Transmembrane</keyword>
<keyword evidence="1" id="KW-0472">Membrane</keyword>
<gene>
    <name evidence="2" type="ORF">bsdcttw_30180</name>
</gene>
<proteinExistence type="predicted"/>
<evidence type="ECO:0000313" key="3">
    <source>
        <dbReference type="Proteomes" id="UP000515703"/>
    </source>
</evidence>
<keyword evidence="1" id="KW-1133">Transmembrane helix</keyword>
<evidence type="ECO:0000313" key="2">
    <source>
        <dbReference type="EMBL" id="BCJ99977.1"/>
    </source>
</evidence>
<accession>A0A7I8DQN3</accession>
<dbReference type="KEGG" id="acht:bsdcttw_30180"/>
<evidence type="ECO:0008006" key="4">
    <source>
        <dbReference type="Google" id="ProtNLM"/>
    </source>
</evidence>
<name>A0A7I8DQN3_9FIRM</name>
<dbReference type="EMBL" id="AP023368">
    <property type="protein sequence ID" value="BCJ99977.1"/>
    <property type="molecule type" value="Genomic_DNA"/>
</dbReference>
<dbReference type="RefSeq" id="WP_185255694.1">
    <property type="nucleotide sequence ID" value="NZ_AP023368.1"/>
</dbReference>
<dbReference type="Proteomes" id="UP000515703">
    <property type="component" value="Chromosome"/>
</dbReference>
<evidence type="ECO:0000256" key="1">
    <source>
        <dbReference type="SAM" id="Phobius"/>
    </source>
</evidence>